<keyword evidence="4 6" id="KW-1133">Transmembrane helix</keyword>
<name>A0A5E7XPH6_9SPHN</name>
<evidence type="ECO:0000313" key="8">
    <source>
        <dbReference type="Proteomes" id="UP000326857"/>
    </source>
</evidence>
<feature type="transmembrane region" description="Helical" evidence="6">
    <location>
        <begin position="36"/>
        <end position="56"/>
    </location>
</feature>
<dbReference type="RefSeq" id="WP_151989511.1">
    <property type="nucleotide sequence ID" value="NZ_LR701495.1"/>
</dbReference>
<dbReference type="PANTHER" id="PTHR30250:SF11">
    <property type="entry name" value="O-ANTIGEN TRANSPORTER-RELATED"/>
    <property type="match status" value="1"/>
</dbReference>
<evidence type="ECO:0000256" key="3">
    <source>
        <dbReference type="ARBA" id="ARBA00022692"/>
    </source>
</evidence>
<keyword evidence="2" id="KW-1003">Cell membrane</keyword>
<feature type="transmembrane region" description="Helical" evidence="6">
    <location>
        <begin position="354"/>
        <end position="374"/>
    </location>
</feature>
<evidence type="ECO:0000256" key="4">
    <source>
        <dbReference type="ARBA" id="ARBA00022989"/>
    </source>
</evidence>
<feature type="transmembrane region" description="Helical" evidence="6">
    <location>
        <begin position="244"/>
        <end position="268"/>
    </location>
</feature>
<evidence type="ECO:0000256" key="1">
    <source>
        <dbReference type="ARBA" id="ARBA00004651"/>
    </source>
</evidence>
<dbReference type="AlphaFoldDB" id="A0A5E7XPH6"/>
<evidence type="ECO:0000313" key="7">
    <source>
        <dbReference type="EMBL" id="VVS95837.1"/>
    </source>
</evidence>
<feature type="transmembrane region" description="Helical" evidence="6">
    <location>
        <begin position="77"/>
        <end position="100"/>
    </location>
</feature>
<gene>
    <name evidence="7" type="ORF">SPHINGO391_10002</name>
</gene>
<keyword evidence="5 6" id="KW-0472">Membrane</keyword>
<dbReference type="PANTHER" id="PTHR30250">
    <property type="entry name" value="PST FAMILY PREDICTED COLANIC ACID TRANSPORTER"/>
    <property type="match status" value="1"/>
</dbReference>
<evidence type="ECO:0000256" key="2">
    <source>
        <dbReference type="ARBA" id="ARBA00022475"/>
    </source>
</evidence>
<protein>
    <submittedName>
        <fullName evidence="7">Uncharacterized protein</fullName>
    </submittedName>
</protein>
<sequence length="412" mass="43426">MLKAVILTSGARVYSVAVSMIALILTARWLGPQGRGEAVVLITWVNLFSSVGYLSLGQVCIHRAGQDNDLDWLGEAVASLLVMTIVATAIGWIVAAAMWALSSGAVLGTTDAWLLATAFAGLPFLIWEQYNSALLTLIGRLGIYNINQLVARSATLLLLALLILGLGWGVQGFLVATLAGQIIVAAAGARVLAGRVGWGTRTSFAAVARMVVTGSKLHLNAIGVLLFSSADILMIQYIRGPAEAGIFQFANQIFLALLIVPQAAVLVLNGKVASLNPALLWREHKRMIGLVMALITPAAIGVAAVAGWIVPLIATEAFAQSVPILRIFCLGAIAATLNTMMGLQWIVQGRFLNAALLTLATGVGNCILNLVLIPRYGATGAAWATVIGIYLIPFTVNLLLLRATNKRWSTAA</sequence>
<keyword evidence="3 6" id="KW-0812">Transmembrane</keyword>
<feature type="transmembrane region" description="Helical" evidence="6">
    <location>
        <begin position="149"/>
        <end position="168"/>
    </location>
</feature>
<organism evidence="7 8">
    <name type="scientific">Sphingomonas aurantiaca</name>
    <dbReference type="NCBI Taxonomy" id="185949"/>
    <lineage>
        <taxon>Bacteria</taxon>
        <taxon>Pseudomonadati</taxon>
        <taxon>Pseudomonadota</taxon>
        <taxon>Alphaproteobacteria</taxon>
        <taxon>Sphingomonadales</taxon>
        <taxon>Sphingomonadaceae</taxon>
        <taxon>Sphingomonas</taxon>
    </lineage>
</organism>
<evidence type="ECO:0000256" key="5">
    <source>
        <dbReference type="ARBA" id="ARBA00023136"/>
    </source>
</evidence>
<dbReference type="EMBL" id="CABVLI010000001">
    <property type="protein sequence ID" value="VVS95837.1"/>
    <property type="molecule type" value="Genomic_DNA"/>
</dbReference>
<dbReference type="InterPro" id="IPR050833">
    <property type="entry name" value="Poly_Biosynth_Transport"/>
</dbReference>
<feature type="transmembrane region" description="Helical" evidence="6">
    <location>
        <begin position="325"/>
        <end position="347"/>
    </location>
</feature>
<feature type="transmembrane region" description="Helical" evidence="6">
    <location>
        <begin position="112"/>
        <end position="128"/>
    </location>
</feature>
<feature type="transmembrane region" description="Helical" evidence="6">
    <location>
        <begin position="288"/>
        <end position="313"/>
    </location>
</feature>
<comment type="subcellular location">
    <subcellularLocation>
        <location evidence="1">Cell membrane</location>
        <topology evidence="1">Multi-pass membrane protein</topology>
    </subcellularLocation>
</comment>
<feature type="transmembrane region" description="Helical" evidence="6">
    <location>
        <begin position="174"/>
        <end position="193"/>
    </location>
</feature>
<feature type="transmembrane region" description="Helical" evidence="6">
    <location>
        <begin position="12"/>
        <end position="30"/>
    </location>
</feature>
<feature type="transmembrane region" description="Helical" evidence="6">
    <location>
        <begin position="219"/>
        <end position="238"/>
    </location>
</feature>
<reference evidence="7 8" key="1">
    <citation type="submission" date="2019-09" db="EMBL/GenBank/DDBJ databases">
        <authorList>
            <person name="Dittami M. S."/>
        </authorList>
    </citation>
    <scope>NUCLEOTIDE SEQUENCE [LARGE SCALE GENOMIC DNA]</scope>
    <source>
        <strain evidence="7">SPHINGO391</strain>
    </source>
</reference>
<proteinExistence type="predicted"/>
<dbReference type="Proteomes" id="UP000326857">
    <property type="component" value="Unassembled WGS sequence"/>
</dbReference>
<evidence type="ECO:0000256" key="6">
    <source>
        <dbReference type="SAM" id="Phobius"/>
    </source>
</evidence>
<accession>A0A5E7XPH6</accession>
<dbReference type="GO" id="GO:0005886">
    <property type="term" value="C:plasma membrane"/>
    <property type="evidence" value="ECO:0007669"/>
    <property type="project" value="UniProtKB-SubCell"/>
</dbReference>
<feature type="transmembrane region" description="Helical" evidence="6">
    <location>
        <begin position="380"/>
        <end position="401"/>
    </location>
</feature>